<dbReference type="GO" id="GO:0009396">
    <property type="term" value="P:folic acid-containing compound biosynthetic process"/>
    <property type="evidence" value="ECO:0007669"/>
    <property type="project" value="InterPro"/>
</dbReference>
<dbReference type="Pfam" id="PF00425">
    <property type="entry name" value="Chorismate_bind"/>
    <property type="match status" value="1"/>
</dbReference>
<dbReference type="RefSeq" id="WP_264844479.1">
    <property type="nucleotide sequence ID" value="NZ_AP025628.1"/>
</dbReference>
<proteinExistence type="predicted"/>
<evidence type="ECO:0000259" key="4">
    <source>
        <dbReference type="Pfam" id="PF00425"/>
    </source>
</evidence>
<evidence type="ECO:0000259" key="5">
    <source>
        <dbReference type="Pfam" id="PF04715"/>
    </source>
</evidence>
<dbReference type="EC" id="2.6.1.85" evidence="1"/>
<feature type="domain" description="Chorismate-utilising enzyme C-terminal" evidence="4">
    <location>
        <begin position="231"/>
        <end position="485"/>
    </location>
</feature>
<dbReference type="AlphaFoldDB" id="A0AA35CJV9"/>
<dbReference type="SUPFAM" id="SSF56322">
    <property type="entry name" value="ADC synthase"/>
    <property type="match status" value="1"/>
</dbReference>
<accession>A0AA35CJV9</accession>
<dbReference type="PANTHER" id="PTHR11236:SF9">
    <property type="entry name" value="ANTHRANILATE SYNTHASE COMPONENT 1"/>
    <property type="match status" value="1"/>
</dbReference>
<dbReference type="NCBIfam" id="TIGR00553">
    <property type="entry name" value="pabB"/>
    <property type="match status" value="1"/>
</dbReference>
<keyword evidence="7" id="KW-1185">Reference proteome</keyword>
<evidence type="ECO:0000256" key="3">
    <source>
        <dbReference type="SAM" id="MobiDB-lite"/>
    </source>
</evidence>
<organism evidence="6 7">
    <name type="scientific">Caldinitratiruptor microaerophilus</name>
    <dbReference type="NCBI Taxonomy" id="671077"/>
    <lineage>
        <taxon>Bacteria</taxon>
        <taxon>Bacillati</taxon>
        <taxon>Bacillota</taxon>
        <taxon>Clostridia</taxon>
        <taxon>Eubacteriales</taxon>
        <taxon>Symbiobacteriaceae</taxon>
        <taxon>Caldinitratiruptor</taxon>
    </lineage>
</organism>
<protein>
    <recommendedName>
        <fullName evidence="1">aminodeoxychorismate synthase</fullName>
        <ecNumber evidence="1">2.6.1.85</ecNumber>
    </recommendedName>
</protein>
<name>A0AA35CJV9_9FIRM</name>
<evidence type="ECO:0000313" key="6">
    <source>
        <dbReference type="EMBL" id="BDG60457.1"/>
    </source>
</evidence>
<dbReference type="GO" id="GO:0046820">
    <property type="term" value="F:4-amino-4-deoxychorismate synthase activity"/>
    <property type="evidence" value="ECO:0007669"/>
    <property type="project" value="UniProtKB-EC"/>
</dbReference>
<evidence type="ECO:0000256" key="1">
    <source>
        <dbReference type="ARBA" id="ARBA00013139"/>
    </source>
</evidence>
<dbReference type="GO" id="GO:0000162">
    <property type="term" value="P:L-tryptophan biosynthetic process"/>
    <property type="evidence" value="ECO:0007669"/>
    <property type="project" value="TreeGrafter"/>
</dbReference>
<dbReference type="InterPro" id="IPR005802">
    <property type="entry name" value="ADC_synth_comp_1"/>
</dbReference>
<dbReference type="Proteomes" id="UP001163687">
    <property type="component" value="Chromosome"/>
</dbReference>
<evidence type="ECO:0000256" key="2">
    <source>
        <dbReference type="ARBA" id="ARBA00022679"/>
    </source>
</evidence>
<feature type="region of interest" description="Disordered" evidence="3">
    <location>
        <begin position="196"/>
        <end position="219"/>
    </location>
</feature>
<dbReference type="InterPro" id="IPR015890">
    <property type="entry name" value="Chorismate_C"/>
</dbReference>
<dbReference type="KEGG" id="cmic:caldi_15470"/>
<dbReference type="InterPro" id="IPR006805">
    <property type="entry name" value="Anth_synth_I_N"/>
</dbReference>
<feature type="domain" description="Anthranilate synthase component I N-terminal" evidence="5">
    <location>
        <begin position="14"/>
        <end position="164"/>
    </location>
</feature>
<evidence type="ECO:0000313" key="7">
    <source>
        <dbReference type="Proteomes" id="UP001163687"/>
    </source>
</evidence>
<dbReference type="InterPro" id="IPR019999">
    <property type="entry name" value="Anth_synth_I-like"/>
</dbReference>
<gene>
    <name evidence="6" type="ORF">caldi_15470</name>
</gene>
<reference evidence="6" key="1">
    <citation type="submission" date="2022-03" db="EMBL/GenBank/DDBJ databases">
        <title>Complete genome sequence of Caldinitratiruptor microaerophilus.</title>
        <authorList>
            <person name="Mukaiyama R."/>
            <person name="Nishiyama T."/>
            <person name="Ueda K."/>
        </authorList>
    </citation>
    <scope>NUCLEOTIDE SEQUENCE</scope>
    <source>
        <strain evidence="6">JCM 16183</strain>
    </source>
</reference>
<dbReference type="InterPro" id="IPR005801">
    <property type="entry name" value="ADC_synthase"/>
</dbReference>
<keyword evidence="2" id="KW-0808">Transferase</keyword>
<dbReference type="Pfam" id="PF04715">
    <property type="entry name" value="Anth_synt_I_N"/>
    <property type="match status" value="1"/>
</dbReference>
<sequence>MTDLIFLPVPLPPTPEAALDALPEGPGRVLLESAGGPPDICRHSFVAAAPFAILRGRGQRYTLATARRSRRIAGHPFRIVESLLAELAGDPGHRSCGLAPPLAAVAPGEPVPPFAGGAIGYLAYDLGRQVERIPVQARDDLGLPELWLAWYDAVLVVDHVRREAAVVARPVPGRPGAAVRAARHLRDRIERAAAAGWPQAGRPAPRSGEVSPGPPASGVATPCVRSTFTRAGFEAAVRRAREYIAAGDIFQVNLAQRFSAPWAAGARALYRRLRAVNPAPFSAYLDCGDLAVVSASPERFLRVDPATRRVETRPIKGTRRRSPVPAEDQRLAAELLASEKDRAELVMIVDLERNDLGRVCEYGSVRVPDLRRLEGYPTVWHTVATVEGRLLPGAGPAALLAATFPGGSITGAPKVRAMEIIEELEPVRRGVYTGAIGWFGWDGALDLNIAIRTFTVVRGEAHFHAGGGIVADSDPAAEYEETLAKALGLLRALSATGPAGSEVGGDEPVRLAE</sequence>
<dbReference type="PANTHER" id="PTHR11236">
    <property type="entry name" value="AMINOBENZOATE/ANTHRANILATE SYNTHASE"/>
    <property type="match status" value="1"/>
</dbReference>
<dbReference type="PRINTS" id="PR00095">
    <property type="entry name" value="ANTSNTHASEI"/>
</dbReference>
<dbReference type="EMBL" id="AP025628">
    <property type="protein sequence ID" value="BDG60457.1"/>
    <property type="molecule type" value="Genomic_DNA"/>
</dbReference>
<dbReference type="Gene3D" id="3.60.120.10">
    <property type="entry name" value="Anthranilate synthase"/>
    <property type="match status" value="1"/>
</dbReference>